<evidence type="ECO:0000313" key="1">
    <source>
        <dbReference type="EMBL" id="KAI4811000.1"/>
    </source>
</evidence>
<feature type="non-terminal residue" evidence="1">
    <location>
        <position position="97"/>
    </location>
</feature>
<comment type="caution">
    <text evidence="1">The sequence shown here is derived from an EMBL/GenBank/DDBJ whole genome shotgun (WGS) entry which is preliminary data.</text>
</comment>
<keyword evidence="2" id="KW-1185">Reference proteome</keyword>
<organism evidence="1 2">
    <name type="scientific">Chaenocephalus aceratus</name>
    <name type="common">Blackfin icefish</name>
    <name type="synonym">Chaenichthys aceratus</name>
    <dbReference type="NCBI Taxonomy" id="36190"/>
    <lineage>
        <taxon>Eukaryota</taxon>
        <taxon>Metazoa</taxon>
        <taxon>Chordata</taxon>
        <taxon>Craniata</taxon>
        <taxon>Vertebrata</taxon>
        <taxon>Euteleostomi</taxon>
        <taxon>Actinopterygii</taxon>
        <taxon>Neopterygii</taxon>
        <taxon>Teleostei</taxon>
        <taxon>Neoteleostei</taxon>
        <taxon>Acanthomorphata</taxon>
        <taxon>Eupercaria</taxon>
        <taxon>Perciformes</taxon>
        <taxon>Notothenioidei</taxon>
        <taxon>Channichthyidae</taxon>
        <taxon>Chaenocephalus</taxon>
    </lineage>
</organism>
<dbReference type="Proteomes" id="UP001057452">
    <property type="component" value="Chromosome 16"/>
</dbReference>
<name>A0ACB9WCA2_CHAAC</name>
<gene>
    <name evidence="1" type="ORF">KUCAC02_013927</name>
</gene>
<accession>A0ACB9WCA2</accession>
<reference evidence="1" key="1">
    <citation type="submission" date="2022-05" db="EMBL/GenBank/DDBJ databases">
        <title>Chromosome-level genome of Chaenocephalus aceratus.</title>
        <authorList>
            <person name="Park H."/>
        </authorList>
    </citation>
    <scope>NUCLEOTIDE SEQUENCE</scope>
    <source>
        <strain evidence="1">KU_202001</strain>
    </source>
</reference>
<sequence>FHPPSSSNCLLSTGAVIRRKCAMSGKENAEKIITLCLNQLLHHGYVRGYHVPRAYPQQHPVGLLVRKGGRVAVSAILGSSNSSASLSPSPPSAINAL</sequence>
<evidence type="ECO:0000313" key="2">
    <source>
        <dbReference type="Proteomes" id="UP001057452"/>
    </source>
</evidence>
<protein>
    <submittedName>
        <fullName evidence="1">Uncharacterized protein</fullName>
    </submittedName>
</protein>
<proteinExistence type="predicted"/>
<dbReference type="EMBL" id="CM043800">
    <property type="protein sequence ID" value="KAI4811000.1"/>
    <property type="molecule type" value="Genomic_DNA"/>
</dbReference>
<feature type="non-terminal residue" evidence="1">
    <location>
        <position position="1"/>
    </location>
</feature>